<dbReference type="EMBL" id="UINC01183033">
    <property type="protein sequence ID" value="SVD93569.1"/>
    <property type="molecule type" value="Genomic_DNA"/>
</dbReference>
<accession>A0A382ZED1</accession>
<dbReference type="SUPFAM" id="SSF56281">
    <property type="entry name" value="Metallo-hydrolase/oxidoreductase"/>
    <property type="match status" value="1"/>
</dbReference>
<protein>
    <recommendedName>
        <fullName evidence="1">Metallo-beta-lactamase domain-containing protein</fullName>
    </recommendedName>
</protein>
<proteinExistence type="predicted"/>
<feature type="domain" description="Metallo-beta-lactamase" evidence="1">
    <location>
        <begin position="2"/>
        <end position="87"/>
    </location>
</feature>
<feature type="non-terminal residue" evidence="2">
    <location>
        <position position="1"/>
    </location>
</feature>
<evidence type="ECO:0000313" key="2">
    <source>
        <dbReference type="EMBL" id="SVD93569.1"/>
    </source>
</evidence>
<evidence type="ECO:0000259" key="1">
    <source>
        <dbReference type="Pfam" id="PF12706"/>
    </source>
</evidence>
<dbReference type="InterPro" id="IPR036866">
    <property type="entry name" value="RibonucZ/Hydroxyglut_hydro"/>
</dbReference>
<sequence>NHPNDAFSYKILSNDKIIGYVTDCEHVTGSPNEKLIKFSNNSDLLIHDAHFTPEDLINHKGWGHSSWEQAVIMAQKSNSKQLILFHHNPNYNDNQVELIEQKAKQVFNQTIAAKQGLVIYL</sequence>
<dbReference type="InterPro" id="IPR001279">
    <property type="entry name" value="Metallo-B-lactamas"/>
</dbReference>
<reference evidence="2" key="1">
    <citation type="submission" date="2018-05" db="EMBL/GenBank/DDBJ databases">
        <authorList>
            <person name="Lanie J.A."/>
            <person name="Ng W.-L."/>
            <person name="Kazmierczak K.M."/>
            <person name="Andrzejewski T.M."/>
            <person name="Davidsen T.M."/>
            <person name="Wayne K.J."/>
            <person name="Tettelin H."/>
            <person name="Glass J.I."/>
            <person name="Rusch D."/>
            <person name="Podicherti R."/>
            <person name="Tsui H.-C.T."/>
            <person name="Winkler M.E."/>
        </authorList>
    </citation>
    <scope>NUCLEOTIDE SEQUENCE</scope>
</reference>
<organism evidence="2">
    <name type="scientific">marine metagenome</name>
    <dbReference type="NCBI Taxonomy" id="408172"/>
    <lineage>
        <taxon>unclassified sequences</taxon>
        <taxon>metagenomes</taxon>
        <taxon>ecological metagenomes</taxon>
    </lineage>
</organism>
<dbReference type="Pfam" id="PF12706">
    <property type="entry name" value="Lactamase_B_2"/>
    <property type="match status" value="1"/>
</dbReference>
<dbReference type="AlphaFoldDB" id="A0A382ZED1"/>
<gene>
    <name evidence="2" type="ORF">METZ01_LOCUS446423</name>
</gene>
<dbReference type="Gene3D" id="3.60.15.10">
    <property type="entry name" value="Ribonuclease Z/Hydroxyacylglutathione hydrolase-like"/>
    <property type="match status" value="1"/>
</dbReference>
<name>A0A382ZED1_9ZZZZ</name>